<proteinExistence type="predicted"/>
<dbReference type="SUPFAM" id="SSF50630">
    <property type="entry name" value="Acid proteases"/>
    <property type="match status" value="1"/>
</dbReference>
<evidence type="ECO:0000313" key="2">
    <source>
        <dbReference type="EMBL" id="KAK7951230.1"/>
    </source>
</evidence>
<keyword evidence="3" id="KW-1185">Reference proteome</keyword>
<sequence>MPYASESLRFNDNVSLGNFPVGIALNNWGAQGCHPTVAFGLGTNSTLLKTLKRSSKNLSNTWGLFWGRNGGTTSFQLGGSIVFGGYGGDLTIQLQSGLSVRVPNDQLVVPNVIIDRPTGALVVNGSAPDLVINSIQGVNANDLPQLGRQFLTAAYLMVNMDANQCTLWSANPTSDQNLVAVDTSDQEVTEYCGTGQSSPNNSGSDPSSTATGSSASSRTRLIAGAAAGSIGGVL</sequence>
<dbReference type="Proteomes" id="UP001391051">
    <property type="component" value="Unassembled WGS sequence"/>
</dbReference>
<reference evidence="2 3" key="1">
    <citation type="submission" date="2023-01" db="EMBL/GenBank/DDBJ databases">
        <title>Analysis of 21 Apiospora genomes using comparative genomics revels a genus with tremendous synthesis potential of carbohydrate active enzymes and secondary metabolites.</title>
        <authorList>
            <person name="Sorensen T."/>
        </authorList>
    </citation>
    <scope>NUCLEOTIDE SEQUENCE [LARGE SCALE GENOMIC DNA]</scope>
    <source>
        <strain evidence="2 3">CBS 24483</strain>
    </source>
</reference>
<dbReference type="EMBL" id="JAQQWE010000005">
    <property type="protein sequence ID" value="KAK7951230.1"/>
    <property type="molecule type" value="Genomic_DNA"/>
</dbReference>
<feature type="compositionally biased region" description="Low complexity" evidence="1">
    <location>
        <begin position="197"/>
        <end position="217"/>
    </location>
</feature>
<evidence type="ECO:0000256" key="1">
    <source>
        <dbReference type="SAM" id="MobiDB-lite"/>
    </source>
</evidence>
<dbReference type="GeneID" id="92076242"/>
<gene>
    <name evidence="2" type="ORF">PG986_006958</name>
</gene>
<name>A0ABR1QB80_9PEZI</name>
<protein>
    <submittedName>
        <fullName evidence="2">Aspartic-type endopeptidase</fullName>
    </submittedName>
</protein>
<feature type="region of interest" description="Disordered" evidence="1">
    <location>
        <begin position="190"/>
        <end position="217"/>
    </location>
</feature>
<organism evidence="2 3">
    <name type="scientific">Apiospora aurea</name>
    <dbReference type="NCBI Taxonomy" id="335848"/>
    <lineage>
        <taxon>Eukaryota</taxon>
        <taxon>Fungi</taxon>
        <taxon>Dikarya</taxon>
        <taxon>Ascomycota</taxon>
        <taxon>Pezizomycotina</taxon>
        <taxon>Sordariomycetes</taxon>
        <taxon>Xylariomycetidae</taxon>
        <taxon>Amphisphaeriales</taxon>
        <taxon>Apiosporaceae</taxon>
        <taxon>Apiospora</taxon>
    </lineage>
</organism>
<dbReference type="RefSeq" id="XP_066699292.1">
    <property type="nucleotide sequence ID" value="XM_066843180.1"/>
</dbReference>
<comment type="caution">
    <text evidence="2">The sequence shown here is derived from an EMBL/GenBank/DDBJ whole genome shotgun (WGS) entry which is preliminary data.</text>
</comment>
<evidence type="ECO:0000313" key="3">
    <source>
        <dbReference type="Proteomes" id="UP001391051"/>
    </source>
</evidence>
<dbReference type="InterPro" id="IPR021109">
    <property type="entry name" value="Peptidase_aspartic_dom_sf"/>
</dbReference>
<accession>A0ABR1QB80</accession>